<gene>
    <name evidence="4" type="ORF">GH754_00225</name>
</gene>
<dbReference type="InterPro" id="IPR016599">
    <property type="entry name" value="UCP012569"/>
</dbReference>
<dbReference type="InterPro" id="IPR053959">
    <property type="entry name" value="YvlB/LiaX_N"/>
</dbReference>
<organism evidence="4 5">
    <name type="scientific">Salinibacillus xinjiangensis</name>
    <dbReference type="NCBI Taxonomy" id="1229268"/>
    <lineage>
        <taxon>Bacteria</taxon>
        <taxon>Bacillati</taxon>
        <taxon>Bacillota</taxon>
        <taxon>Bacilli</taxon>
        <taxon>Bacillales</taxon>
        <taxon>Bacillaceae</taxon>
        <taxon>Salinibacillus</taxon>
    </lineage>
</organism>
<dbReference type="AlphaFoldDB" id="A0A6G1X1I4"/>
<keyword evidence="5" id="KW-1185">Reference proteome</keyword>
<dbReference type="Pfam" id="PF22746">
    <property type="entry name" value="SHOCT-like_DUF2089-C"/>
    <property type="match status" value="1"/>
</dbReference>
<dbReference type="PANTHER" id="PTHR34094:SF1">
    <property type="entry name" value="PROTEIN FAM185A"/>
    <property type="match status" value="1"/>
</dbReference>
<dbReference type="RefSeq" id="WP_153726727.1">
    <property type="nucleotide sequence ID" value="NZ_WJNH01000001.1"/>
</dbReference>
<protein>
    <submittedName>
        <fullName evidence="4">DUF4097 family beta strand repeat protein</fullName>
    </submittedName>
</protein>
<dbReference type="InterPro" id="IPR025164">
    <property type="entry name" value="Toastrack_DUF4097"/>
</dbReference>
<sequence length="369" mass="41927">MEEERKRILKMIEEGMLSADEASELLDALDDAEKAQTNGKKIQSDLPSTKVDWKNGEQHQKDQNDAHKHSTKDKIFDFIDSTVKKIKNADFDFNFGSYKEVSHIFQYQETPISSFQIEIDNGSVDVQTWNENEIRIECQAKVYKIENYDLARAELLKRLKVQMDNDRLNIVLGTKKIKADFKIFLPNHIYQSSAIKMFNGPVSLKDLQIPSLKVKTSNGKIHLQQVEGEDWEIESMNSNICLERVKSGKCEIETMNGSVKVDGEFKKIDSQLMNGNIQGYLRGMATHSGYFKTTTGSIHLHVPADLAIDGELKSSIGNVKCHLPNHKVMKSESEVLKKQVHFQSNVESTPFLYLEAESKTGSVRVNPLK</sequence>
<dbReference type="Proteomes" id="UP000480185">
    <property type="component" value="Unassembled WGS sequence"/>
</dbReference>
<evidence type="ECO:0000313" key="4">
    <source>
        <dbReference type="EMBL" id="MRG84746.1"/>
    </source>
</evidence>
<feature type="compositionally biased region" description="Basic and acidic residues" evidence="1">
    <location>
        <begin position="51"/>
        <end position="68"/>
    </location>
</feature>
<name>A0A6G1X1I4_9BACI</name>
<feature type="region of interest" description="Disordered" evidence="1">
    <location>
        <begin position="36"/>
        <end position="68"/>
    </location>
</feature>
<feature type="domain" description="YvlB/LiaX N-terminal" evidence="3">
    <location>
        <begin position="3"/>
        <end position="33"/>
    </location>
</feature>
<feature type="domain" description="DUF4097" evidence="2">
    <location>
        <begin position="116"/>
        <end position="339"/>
    </location>
</feature>
<reference evidence="4 5" key="1">
    <citation type="submission" date="2019-11" db="EMBL/GenBank/DDBJ databases">
        <authorList>
            <person name="Li J."/>
        </authorList>
    </citation>
    <scope>NUCLEOTIDE SEQUENCE [LARGE SCALE GENOMIC DNA]</scope>
    <source>
        <strain evidence="4 5">J4</strain>
    </source>
</reference>
<evidence type="ECO:0000259" key="3">
    <source>
        <dbReference type="Pfam" id="PF22746"/>
    </source>
</evidence>
<comment type="caution">
    <text evidence="4">The sequence shown here is derived from an EMBL/GenBank/DDBJ whole genome shotgun (WGS) entry which is preliminary data.</text>
</comment>
<accession>A0A6G1X1I4</accession>
<proteinExistence type="predicted"/>
<dbReference type="PIRSF" id="PIRSF012569">
    <property type="entry name" value="UCP012569"/>
    <property type="match status" value="1"/>
</dbReference>
<evidence type="ECO:0000256" key="1">
    <source>
        <dbReference type="SAM" id="MobiDB-lite"/>
    </source>
</evidence>
<dbReference type="EMBL" id="WJNH01000001">
    <property type="protein sequence ID" value="MRG84746.1"/>
    <property type="molecule type" value="Genomic_DNA"/>
</dbReference>
<dbReference type="OrthoDB" id="2240743at2"/>
<feature type="compositionally biased region" description="Polar residues" evidence="1">
    <location>
        <begin position="36"/>
        <end position="47"/>
    </location>
</feature>
<dbReference type="PANTHER" id="PTHR34094">
    <property type="match status" value="1"/>
</dbReference>
<dbReference type="Gene3D" id="2.160.20.120">
    <property type="match status" value="1"/>
</dbReference>
<dbReference type="Pfam" id="PF13349">
    <property type="entry name" value="DUF4097"/>
    <property type="match status" value="1"/>
</dbReference>
<evidence type="ECO:0000259" key="2">
    <source>
        <dbReference type="Pfam" id="PF13349"/>
    </source>
</evidence>
<evidence type="ECO:0000313" key="5">
    <source>
        <dbReference type="Proteomes" id="UP000480185"/>
    </source>
</evidence>